<dbReference type="EMBL" id="BAFE01000003">
    <property type="protein sequence ID" value="GAB47032.1"/>
    <property type="molecule type" value="Genomic_DNA"/>
</dbReference>
<dbReference type="InterPro" id="IPR050059">
    <property type="entry name" value="ATP_synthase_B_chain"/>
</dbReference>
<comment type="subcellular location">
    <subcellularLocation>
        <location evidence="1 14">Cell membrane</location>
        <topology evidence="1 14">Single-pass membrane protein</topology>
    </subcellularLocation>
</comment>
<keyword evidence="4 14" id="KW-1003">Cell membrane</keyword>
<dbReference type="STRING" id="1089455.MOPEL_003_00560"/>
<dbReference type="InterPro" id="IPR002146">
    <property type="entry name" value="ATP_synth_b/b'su_bac/chlpt"/>
</dbReference>
<dbReference type="NCBIfam" id="NF004412">
    <property type="entry name" value="PRK05759.1-3"/>
    <property type="match status" value="1"/>
</dbReference>
<keyword evidence="8 14" id="KW-1133">Transmembrane helix</keyword>
<comment type="function">
    <text evidence="14">Component of the F(0) channel, it forms part of the peripheral stalk, linking F(1) to F(0).</text>
</comment>
<dbReference type="PANTHER" id="PTHR33445">
    <property type="entry name" value="ATP SYNTHASE SUBUNIT B', CHLOROPLASTIC"/>
    <property type="match status" value="1"/>
</dbReference>
<dbReference type="GO" id="GO:0045259">
    <property type="term" value="C:proton-transporting ATP synthase complex"/>
    <property type="evidence" value="ECO:0007669"/>
    <property type="project" value="UniProtKB-KW"/>
</dbReference>
<sequence length="216" mass="23076">MQLNLMHAVVGLAPAAGGGEGGGGGADGTALPILPHTGELVFGLLIFAAFFVFVLKVVVPRMERAYAERTEAIEGDMGRAERALAEAEDAKRRYEAQLADARTEAAHIREEAREQGAGIIAEMRSEAQAEAARITESAHKQIEAERQQAMTSLRADIGRLSTDLASRIVGESLHDETRQSGIVERFLADLEAGDVRRESVGDDAPGSLTGAQEVER</sequence>
<protein>
    <recommendedName>
        <fullName evidence="14">ATP synthase subunit b</fullName>
    </recommendedName>
    <alternativeName>
        <fullName evidence="14">ATP synthase F(0) sector subunit b</fullName>
    </alternativeName>
    <alternativeName>
        <fullName evidence="14">ATPase subunit I</fullName>
    </alternativeName>
    <alternativeName>
        <fullName evidence="14">F-type ATPase subunit b</fullName>
        <shortName evidence="14">F-ATPase subunit b</shortName>
    </alternativeName>
</protein>
<dbReference type="eggNOG" id="COG0711">
    <property type="taxonomic scope" value="Bacteria"/>
</dbReference>
<name>H5UMS4_9MICO</name>
<dbReference type="Pfam" id="PF00430">
    <property type="entry name" value="ATP-synt_B"/>
    <property type="match status" value="1"/>
</dbReference>
<keyword evidence="9 14" id="KW-0406">Ion transport</keyword>
<dbReference type="InterPro" id="IPR005864">
    <property type="entry name" value="ATP_synth_F0_bsu_bac"/>
</dbReference>
<evidence type="ECO:0000313" key="18">
    <source>
        <dbReference type="EMBL" id="GAB47032.1"/>
    </source>
</evidence>
<evidence type="ECO:0000256" key="7">
    <source>
        <dbReference type="ARBA" id="ARBA00022781"/>
    </source>
</evidence>
<evidence type="ECO:0000256" key="6">
    <source>
        <dbReference type="ARBA" id="ARBA00022692"/>
    </source>
</evidence>
<keyword evidence="19" id="KW-1185">Reference proteome</keyword>
<keyword evidence="7 14" id="KW-0375">Hydrogen ion transport</keyword>
<evidence type="ECO:0000256" key="8">
    <source>
        <dbReference type="ARBA" id="ARBA00022989"/>
    </source>
</evidence>
<comment type="function">
    <text evidence="12 14">F(1)F(0) ATP synthase produces ATP from ADP in the presence of a proton or sodium gradient. F-type ATPases consist of two structural domains, F(1) containing the extramembraneous catalytic core and F(0) containing the membrane proton channel, linked together by a central stalk and a peripheral stalk. During catalysis, ATP synthesis in the catalytic domain of F(1) is coupled via a rotary mechanism of the central stalk subunits to proton translocation.</text>
</comment>
<dbReference type="AlphaFoldDB" id="H5UMS4"/>
<keyword evidence="16" id="KW-0175">Coiled coil</keyword>
<dbReference type="HAMAP" id="MF_01398">
    <property type="entry name" value="ATP_synth_b_bprime"/>
    <property type="match status" value="1"/>
</dbReference>
<evidence type="ECO:0000256" key="1">
    <source>
        <dbReference type="ARBA" id="ARBA00004162"/>
    </source>
</evidence>
<gene>
    <name evidence="14 18" type="primary">atpF</name>
    <name evidence="18" type="ORF">MOPEL_003_00560</name>
</gene>
<keyword evidence="11 14" id="KW-0066">ATP synthesis</keyword>
<keyword evidence="3 14" id="KW-0813">Transport</keyword>
<comment type="subunit">
    <text evidence="13 14">F-type ATPases have 2 components, F(1) - the catalytic core - and F(0) - the membrane proton channel. F(1) has five subunits: alpha(3), beta(3), gamma(1), delta(1), epsilon(1). F(0) has three main subunits: a(1), b(2) and c(10-14). The alpha and beta chains form an alternating ring which encloses part of the gamma chain. F(1) is attached to F(0) by a central stalk formed by the gamma and epsilon chains, while a peripheral stalk is formed by the delta and b chains.</text>
</comment>
<evidence type="ECO:0000256" key="11">
    <source>
        <dbReference type="ARBA" id="ARBA00023310"/>
    </source>
</evidence>
<dbReference type="NCBIfam" id="TIGR01144">
    <property type="entry name" value="ATP_synt_b"/>
    <property type="match status" value="1"/>
</dbReference>
<evidence type="ECO:0000256" key="12">
    <source>
        <dbReference type="ARBA" id="ARBA00025198"/>
    </source>
</evidence>
<comment type="caution">
    <text evidence="18">The sequence shown here is derived from an EMBL/GenBank/DDBJ whole genome shotgun (WGS) entry which is preliminary data.</text>
</comment>
<keyword evidence="10 14" id="KW-0472">Membrane</keyword>
<accession>H5UMS4</accession>
<evidence type="ECO:0000256" key="15">
    <source>
        <dbReference type="RuleBase" id="RU003848"/>
    </source>
</evidence>
<evidence type="ECO:0000256" key="14">
    <source>
        <dbReference type="HAMAP-Rule" id="MF_01398"/>
    </source>
</evidence>
<comment type="similarity">
    <text evidence="2 14 15">Belongs to the ATPase B chain family.</text>
</comment>
<evidence type="ECO:0000256" key="4">
    <source>
        <dbReference type="ARBA" id="ARBA00022475"/>
    </source>
</evidence>
<organism evidence="18 19">
    <name type="scientific">Mobilicoccus pelagius NBRC 104925</name>
    <dbReference type="NCBI Taxonomy" id="1089455"/>
    <lineage>
        <taxon>Bacteria</taxon>
        <taxon>Bacillati</taxon>
        <taxon>Actinomycetota</taxon>
        <taxon>Actinomycetes</taxon>
        <taxon>Micrococcales</taxon>
        <taxon>Dermatophilaceae</taxon>
        <taxon>Mobilicoccus</taxon>
    </lineage>
</organism>
<dbReference type="CDD" id="cd06503">
    <property type="entry name" value="ATP-synt_Fo_b"/>
    <property type="match status" value="1"/>
</dbReference>
<feature type="coiled-coil region" evidence="16">
    <location>
        <begin position="70"/>
        <end position="111"/>
    </location>
</feature>
<dbReference type="Proteomes" id="UP000004367">
    <property type="component" value="Unassembled WGS sequence"/>
</dbReference>
<evidence type="ECO:0000256" key="16">
    <source>
        <dbReference type="SAM" id="Coils"/>
    </source>
</evidence>
<dbReference type="Gene3D" id="1.20.5.620">
    <property type="entry name" value="F1F0 ATP synthase subunit B, membrane domain"/>
    <property type="match status" value="1"/>
</dbReference>
<dbReference type="InterPro" id="IPR028987">
    <property type="entry name" value="ATP_synth_B-like_membr_sf"/>
</dbReference>
<reference evidence="18 19" key="1">
    <citation type="submission" date="2012-02" db="EMBL/GenBank/DDBJ databases">
        <title>Whole genome shotgun sequence of Mobilicoccus pelagius NBRC 104925.</title>
        <authorList>
            <person name="Yoshida Y."/>
            <person name="Hosoyama A."/>
            <person name="Tsuchikane K."/>
            <person name="Katsumata H."/>
            <person name="Yamazaki S."/>
            <person name="Fujita N."/>
        </authorList>
    </citation>
    <scope>NUCLEOTIDE SEQUENCE [LARGE SCALE GENOMIC DNA]</scope>
    <source>
        <strain evidence="18 19">NBRC 104925</strain>
    </source>
</reference>
<dbReference type="SUPFAM" id="SSF81573">
    <property type="entry name" value="F1F0 ATP synthase subunit B, membrane domain"/>
    <property type="match status" value="1"/>
</dbReference>
<dbReference type="RefSeq" id="WP_009480930.1">
    <property type="nucleotide sequence ID" value="NZ_BAFE01000003.1"/>
</dbReference>
<dbReference type="GO" id="GO:0046961">
    <property type="term" value="F:proton-transporting ATPase activity, rotational mechanism"/>
    <property type="evidence" value="ECO:0007669"/>
    <property type="project" value="TreeGrafter"/>
</dbReference>
<dbReference type="GO" id="GO:0046933">
    <property type="term" value="F:proton-transporting ATP synthase activity, rotational mechanism"/>
    <property type="evidence" value="ECO:0007669"/>
    <property type="project" value="UniProtKB-UniRule"/>
</dbReference>
<evidence type="ECO:0000256" key="17">
    <source>
        <dbReference type="SAM" id="MobiDB-lite"/>
    </source>
</evidence>
<feature type="region of interest" description="Disordered" evidence="17">
    <location>
        <begin position="194"/>
        <end position="216"/>
    </location>
</feature>
<dbReference type="PANTHER" id="PTHR33445:SF1">
    <property type="entry name" value="ATP SYNTHASE SUBUNIT B"/>
    <property type="match status" value="1"/>
</dbReference>
<evidence type="ECO:0000256" key="3">
    <source>
        <dbReference type="ARBA" id="ARBA00022448"/>
    </source>
</evidence>
<evidence type="ECO:0000256" key="2">
    <source>
        <dbReference type="ARBA" id="ARBA00005513"/>
    </source>
</evidence>
<evidence type="ECO:0000256" key="10">
    <source>
        <dbReference type="ARBA" id="ARBA00023136"/>
    </source>
</evidence>
<keyword evidence="6 14" id="KW-0812">Transmembrane</keyword>
<evidence type="ECO:0000256" key="13">
    <source>
        <dbReference type="ARBA" id="ARBA00025830"/>
    </source>
</evidence>
<dbReference type="GO" id="GO:0005886">
    <property type="term" value="C:plasma membrane"/>
    <property type="evidence" value="ECO:0007669"/>
    <property type="project" value="UniProtKB-SubCell"/>
</dbReference>
<evidence type="ECO:0000256" key="5">
    <source>
        <dbReference type="ARBA" id="ARBA00022547"/>
    </source>
</evidence>
<evidence type="ECO:0000256" key="9">
    <source>
        <dbReference type="ARBA" id="ARBA00023065"/>
    </source>
</evidence>
<proteinExistence type="inferred from homology"/>
<feature type="transmembrane region" description="Helical" evidence="14">
    <location>
        <begin position="40"/>
        <end position="59"/>
    </location>
</feature>
<keyword evidence="5 14" id="KW-0138">CF(0)</keyword>
<evidence type="ECO:0000313" key="19">
    <source>
        <dbReference type="Proteomes" id="UP000004367"/>
    </source>
</evidence>